<dbReference type="EMBL" id="JACHNU010000003">
    <property type="protein sequence ID" value="MBB4663216.1"/>
    <property type="molecule type" value="Genomic_DNA"/>
</dbReference>
<dbReference type="AlphaFoldDB" id="A0A840IEI1"/>
<name>A0A840IEI1_9ACTN</name>
<keyword evidence="3" id="KW-1185">Reference proteome</keyword>
<sequence length="222" mass="25651">MRRDEHLDIAYTIRRSDRARRVRVRVDAAEGVEVVLPRRAPEREAAAAIRQLRPWIERRIAELEQARAAVAARGATVPYLGRPLRLAAEPGRARVHRRGDTLLVPAGDHRDALERWYRRRAHEEIAPRLDRATAQAGTAYTKLTIRGQRTRWASCSSRGAMSFNWRLLLAPEPVVDYVVWHEVCHLEVMDHSPRFWALLASRWPDYRAHADWLRRNGGTLVL</sequence>
<evidence type="ECO:0000313" key="2">
    <source>
        <dbReference type="EMBL" id="MBB4663216.1"/>
    </source>
</evidence>
<proteinExistence type="predicted"/>
<gene>
    <name evidence="2" type="ORF">BDZ31_002805</name>
</gene>
<dbReference type="Gene3D" id="3.30.2010.10">
    <property type="entry name" value="Metalloproteases ('zincins'), catalytic domain"/>
    <property type="match status" value="1"/>
</dbReference>
<accession>A0A840IEI1</accession>
<dbReference type="CDD" id="cd07344">
    <property type="entry name" value="M48_yhfN_like"/>
    <property type="match status" value="1"/>
</dbReference>
<reference evidence="2 3" key="1">
    <citation type="submission" date="2020-08" db="EMBL/GenBank/DDBJ databases">
        <title>Genomic Encyclopedia of Archaeal and Bacterial Type Strains, Phase II (KMG-II): from individual species to whole genera.</title>
        <authorList>
            <person name="Goeker M."/>
        </authorList>
    </citation>
    <scope>NUCLEOTIDE SEQUENCE [LARGE SCALE GENOMIC DNA]</scope>
    <source>
        <strain evidence="2 3">DSM 23288</strain>
    </source>
</reference>
<dbReference type="InterPro" id="IPR002725">
    <property type="entry name" value="YgjP-like_metallopeptidase"/>
</dbReference>
<comment type="caution">
    <text evidence="2">The sequence shown here is derived from an EMBL/GenBank/DDBJ whole genome shotgun (WGS) entry which is preliminary data.</text>
</comment>
<feature type="domain" description="YgjP-like metallopeptidase" evidence="1">
    <location>
        <begin position="20"/>
        <end position="216"/>
    </location>
</feature>
<evidence type="ECO:0000313" key="3">
    <source>
        <dbReference type="Proteomes" id="UP000585272"/>
    </source>
</evidence>
<dbReference type="RefSeq" id="WP_183342942.1">
    <property type="nucleotide sequence ID" value="NZ_JACHNU010000003.1"/>
</dbReference>
<protein>
    <recommendedName>
        <fullName evidence="1">YgjP-like metallopeptidase domain-containing protein</fullName>
    </recommendedName>
</protein>
<dbReference type="InterPro" id="IPR053136">
    <property type="entry name" value="UTP_pyrophosphatase-like"/>
</dbReference>
<evidence type="ECO:0000259" key="1">
    <source>
        <dbReference type="Pfam" id="PF01863"/>
    </source>
</evidence>
<dbReference type="Pfam" id="PF01863">
    <property type="entry name" value="YgjP-like"/>
    <property type="match status" value="1"/>
</dbReference>
<dbReference type="PANTHER" id="PTHR30399">
    <property type="entry name" value="UNCHARACTERIZED PROTEIN YGJP"/>
    <property type="match status" value="1"/>
</dbReference>
<organism evidence="2 3">
    <name type="scientific">Conexibacter arvalis</name>
    <dbReference type="NCBI Taxonomy" id="912552"/>
    <lineage>
        <taxon>Bacteria</taxon>
        <taxon>Bacillati</taxon>
        <taxon>Actinomycetota</taxon>
        <taxon>Thermoleophilia</taxon>
        <taxon>Solirubrobacterales</taxon>
        <taxon>Conexibacteraceae</taxon>
        <taxon>Conexibacter</taxon>
    </lineage>
</organism>
<dbReference type="Proteomes" id="UP000585272">
    <property type="component" value="Unassembled WGS sequence"/>
</dbReference>
<dbReference type="PANTHER" id="PTHR30399:SF1">
    <property type="entry name" value="UTP PYROPHOSPHATASE"/>
    <property type="match status" value="1"/>
</dbReference>